<dbReference type="AlphaFoldDB" id="A0A4R0YMZ8"/>
<name>A0A4R0YMZ8_9GAMM</name>
<proteinExistence type="predicted"/>
<dbReference type="InterPro" id="IPR058548">
    <property type="entry name" value="MlaB-like_STAS"/>
</dbReference>
<gene>
    <name evidence="2" type="ORF">EZM97_23675</name>
</gene>
<dbReference type="InterPro" id="IPR052746">
    <property type="entry name" value="MlaB_ABC_Transporter"/>
</dbReference>
<keyword evidence="3" id="KW-1185">Reference proteome</keyword>
<evidence type="ECO:0000313" key="3">
    <source>
        <dbReference type="Proteomes" id="UP000291822"/>
    </source>
</evidence>
<dbReference type="PANTHER" id="PTHR35849">
    <property type="entry name" value="BLR2341 PROTEIN"/>
    <property type="match status" value="1"/>
</dbReference>
<dbReference type="Pfam" id="PF13466">
    <property type="entry name" value="STAS_2"/>
    <property type="match status" value="1"/>
</dbReference>
<dbReference type="Gene3D" id="3.30.750.24">
    <property type="entry name" value="STAS domain"/>
    <property type="match status" value="1"/>
</dbReference>
<dbReference type="RefSeq" id="WP_131152372.1">
    <property type="nucleotide sequence ID" value="NZ_SJTG01000004.1"/>
</dbReference>
<dbReference type="SUPFAM" id="SSF52091">
    <property type="entry name" value="SpoIIaa-like"/>
    <property type="match status" value="1"/>
</dbReference>
<dbReference type="PROSITE" id="PS50801">
    <property type="entry name" value="STAS"/>
    <property type="match status" value="1"/>
</dbReference>
<feature type="domain" description="STAS" evidence="1">
    <location>
        <begin position="27"/>
        <end position="102"/>
    </location>
</feature>
<dbReference type="EMBL" id="SJTG01000004">
    <property type="protein sequence ID" value="TCI07686.1"/>
    <property type="molecule type" value="Genomic_DNA"/>
</dbReference>
<evidence type="ECO:0000259" key="1">
    <source>
        <dbReference type="PROSITE" id="PS50801"/>
    </source>
</evidence>
<dbReference type="InterPro" id="IPR036513">
    <property type="entry name" value="STAS_dom_sf"/>
</dbReference>
<organism evidence="2 3">
    <name type="scientific">Dyella soli</name>
    <dbReference type="NCBI Taxonomy" id="522319"/>
    <lineage>
        <taxon>Bacteria</taxon>
        <taxon>Pseudomonadati</taxon>
        <taxon>Pseudomonadota</taxon>
        <taxon>Gammaproteobacteria</taxon>
        <taxon>Lysobacterales</taxon>
        <taxon>Rhodanobacteraceae</taxon>
        <taxon>Dyella</taxon>
    </lineage>
</organism>
<dbReference type="InterPro" id="IPR002645">
    <property type="entry name" value="STAS_dom"/>
</dbReference>
<protein>
    <submittedName>
        <fullName evidence="2">STAS domain-containing protein</fullName>
    </submittedName>
</protein>
<dbReference type="Proteomes" id="UP000291822">
    <property type="component" value="Unassembled WGS sequence"/>
</dbReference>
<dbReference type="PANTHER" id="PTHR35849:SF2">
    <property type="entry name" value="BLR2341 PROTEIN"/>
    <property type="match status" value="1"/>
</dbReference>
<accession>A0A4R0YMZ8</accession>
<sequence>MGSSKTASAGDGVVLPADCRMADLAGVKQALQAGLAAGALSVDGGAVERVDTAALQLLLAARRDAAKASVAFTWLGASDALRDAAALTGLAQTLELPAAMPA</sequence>
<comment type="caution">
    <text evidence="2">The sequence shown here is derived from an EMBL/GenBank/DDBJ whole genome shotgun (WGS) entry which is preliminary data.</text>
</comment>
<evidence type="ECO:0000313" key="2">
    <source>
        <dbReference type="EMBL" id="TCI07686.1"/>
    </source>
</evidence>
<reference evidence="2 3" key="1">
    <citation type="submission" date="2019-02" db="EMBL/GenBank/DDBJ databases">
        <title>Dyella amyloliquefaciens sp. nov., isolated from forest soil.</title>
        <authorList>
            <person name="Gao Z.-H."/>
            <person name="Qiu L.-H."/>
        </authorList>
    </citation>
    <scope>NUCLEOTIDE SEQUENCE [LARGE SCALE GENOMIC DNA]</scope>
    <source>
        <strain evidence="2 3">KACC 12747</strain>
    </source>
</reference>